<evidence type="ECO:0000256" key="3">
    <source>
        <dbReference type="ARBA" id="ARBA00023274"/>
    </source>
</evidence>
<dbReference type="InterPro" id="IPR005756">
    <property type="entry name" value="Ribosomal_uL24_euk/arc"/>
</dbReference>
<dbReference type="InterPro" id="IPR041988">
    <property type="entry name" value="Ribosomal_uL24_KOW"/>
</dbReference>
<feature type="compositionally biased region" description="Basic residues" evidence="5">
    <location>
        <begin position="8"/>
        <end position="22"/>
    </location>
</feature>
<evidence type="ECO:0000259" key="6">
    <source>
        <dbReference type="SMART" id="SM00739"/>
    </source>
</evidence>
<dbReference type="Pfam" id="PF16906">
    <property type="entry name" value="Ribosomal_L26"/>
    <property type="match status" value="1"/>
</dbReference>
<evidence type="ECO:0000256" key="4">
    <source>
        <dbReference type="HAMAP-Rule" id="MF_01326"/>
    </source>
</evidence>
<organism evidence="7 8">
    <name type="scientific">Candidatus Methanolliviera hydrocarbonicum</name>
    <dbReference type="NCBI Taxonomy" id="2491085"/>
    <lineage>
        <taxon>Archaea</taxon>
        <taxon>Methanobacteriati</taxon>
        <taxon>Methanobacteriota</taxon>
        <taxon>Candidatus Methanoliparia</taxon>
        <taxon>Candidatus Methanoliparales</taxon>
        <taxon>Candidatus Methanollivieraceae</taxon>
        <taxon>Candidatus Methanolliviera</taxon>
    </lineage>
</organism>
<dbReference type="InterPro" id="IPR005825">
    <property type="entry name" value="Ribosomal_uL24_CS"/>
</dbReference>
<feature type="region of interest" description="Disordered" evidence="5">
    <location>
        <begin position="1"/>
        <end position="22"/>
    </location>
</feature>
<dbReference type="GO" id="GO:0019843">
    <property type="term" value="F:rRNA binding"/>
    <property type="evidence" value="ECO:0007669"/>
    <property type="project" value="UniProtKB-UniRule"/>
</dbReference>
<dbReference type="SMART" id="SM00739">
    <property type="entry name" value="KOW"/>
    <property type="match status" value="1"/>
</dbReference>
<keyword evidence="3 4" id="KW-0687">Ribonucleoprotein</keyword>
<keyword evidence="2 4" id="KW-0689">Ribosomal protein</keyword>
<accession>A0A520KYI6</accession>
<reference evidence="7 8" key="1">
    <citation type="journal article" date="2019" name="Nat. Microbiol.">
        <title>Wide diversity of methane and short-chain alkane metabolisms in uncultured archaea.</title>
        <authorList>
            <person name="Borrel G."/>
            <person name="Adam P.S."/>
            <person name="McKay L.J."/>
            <person name="Chen L.X."/>
            <person name="Sierra-Garcia I.N."/>
            <person name="Sieber C.M."/>
            <person name="Letourneur Q."/>
            <person name="Ghozlane A."/>
            <person name="Andersen G.L."/>
            <person name="Li W.J."/>
            <person name="Hallam S.J."/>
            <person name="Muyzer G."/>
            <person name="de Oliveira V.M."/>
            <person name="Inskeep W.P."/>
            <person name="Banfield J.F."/>
            <person name="Gribaldo S."/>
        </authorList>
    </citation>
    <scope>NUCLEOTIDE SEQUENCE [LARGE SCALE GENOMIC DNA]</scope>
    <source>
        <strain evidence="7">NM1b</strain>
    </source>
</reference>
<dbReference type="Gene3D" id="2.30.30.30">
    <property type="match status" value="1"/>
</dbReference>
<dbReference type="GO" id="GO:0003735">
    <property type="term" value="F:structural constituent of ribosome"/>
    <property type="evidence" value="ECO:0007669"/>
    <property type="project" value="UniProtKB-UniRule"/>
</dbReference>
<proteinExistence type="inferred from homology"/>
<keyword evidence="4" id="KW-0699">rRNA-binding</keyword>
<evidence type="ECO:0000256" key="1">
    <source>
        <dbReference type="ARBA" id="ARBA00010618"/>
    </source>
</evidence>
<comment type="function">
    <text evidence="4">One of two assembly initiator proteins, it binds directly to the 5'-end of the 23S rRNA, where it nucleates assembly of the 50S subunit.</text>
</comment>
<dbReference type="EMBL" id="RXIL01000019">
    <property type="protein sequence ID" value="RZN73093.1"/>
    <property type="molecule type" value="Genomic_DNA"/>
</dbReference>
<comment type="subunit">
    <text evidence="4">Part of the 50S ribosomal subunit.</text>
</comment>
<dbReference type="PANTHER" id="PTHR11143">
    <property type="entry name" value="60S RIBOSOMAL PROTEIN L26 FAMILY MEMBER"/>
    <property type="match status" value="1"/>
</dbReference>
<dbReference type="PROSITE" id="PS01108">
    <property type="entry name" value="RIBOSOMAL_L24"/>
    <property type="match status" value="1"/>
</dbReference>
<evidence type="ECO:0000313" key="7">
    <source>
        <dbReference type="EMBL" id="RZN73093.1"/>
    </source>
</evidence>
<dbReference type="NCBIfam" id="TIGR01080">
    <property type="entry name" value="rplX_A_E"/>
    <property type="match status" value="1"/>
</dbReference>
<evidence type="ECO:0000313" key="8">
    <source>
        <dbReference type="Proteomes" id="UP000320766"/>
    </source>
</evidence>
<dbReference type="HAMAP" id="MF_01326_A">
    <property type="entry name" value="Ribosomal_uL24_A"/>
    <property type="match status" value="1"/>
</dbReference>
<comment type="caution">
    <text evidence="7">The sequence shown here is derived from an EMBL/GenBank/DDBJ whole genome shotgun (WGS) entry which is preliminary data.</text>
</comment>
<dbReference type="Proteomes" id="UP000320766">
    <property type="component" value="Unassembled WGS sequence"/>
</dbReference>
<name>A0A520KYI6_9EURY</name>
<dbReference type="InterPro" id="IPR014722">
    <property type="entry name" value="Rib_uL2_dom2"/>
</dbReference>
<evidence type="ECO:0000256" key="5">
    <source>
        <dbReference type="SAM" id="MobiDB-lite"/>
    </source>
</evidence>
<evidence type="ECO:0000256" key="2">
    <source>
        <dbReference type="ARBA" id="ARBA00022980"/>
    </source>
</evidence>
<feature type="domain" description="KOW" evidence="6">
    <location>
        <begin position="55"/>
        <end position="82"/>
    </location>
</feature>
<dbReference type="InterPro" id="IPR008991">
    <property type="entry name" value="Translation_prot_SH3-like_sf"/>
</dbReference>
<keyword evidence="4" id="KW-0694">RNA-binding</keyword>
<dbReference type="GO" id="GO:0006412">
    <property type="term" value="P:translation"/>
    <property type="evidence" value="ECO:0007669"/>
    <property type="project" value="UniProtKB-UniRule"/>
</dbReference>
<comment type="function">
    <text evidence="4">Located at the polypeptide exit tunnel on the outside of the subunit.</text>
</comment>
<dbReference type="GO" id="GO:0015934">
    <property type="term" value="C:large ribosomal subunit"/>
    <property type="evidence" value="ECO:0007669"/>
    <property type="project" value="UniProtKB-UniRule"/>
</dbReference>
<dbReference type="CDD" id="cd06089">
    <property type="entry name" value="KOW_RPL26"/>
    <property type="match status" value="1"/>
</dbReference>
<dbReference type="Pfam" id="PF00467">
    <property type="entry name" value="KOW"/>
    <property type="match status" value="1"/>
</dbReference>
<comment type="similarity">
    <text evidence="1 4">Belongs to the universal ribosomal protein uL24 family.</text>
</comment>
<dbReference type="AlphaFoldDB" id="A0A520KYI6"/>
<dbReference type="SUPFAM" id="SSF50104">
    <property type="entry name" value="Translation proteins SH3-like domain"/>
    <property type="match status" value="1"/>
</dbReference>
<sequence>MLKDRRSATVHKTRSKQPRKQRRALYNAPLHLRQKLVRAPLSTDLRGEYGKRSVQVRTGDSVLIMRGDNRGKEGKVQKVDLKSVKIWVEGLVIAKSDGTEVPRAIHPSNVMITKLNLDDEERIKILERK</sequence>
<dbReference type="FunFam" id="2.30.30.30:FF:000009">
    <property type="entry name" value="60S ribosomal protein L26"/>
    <property type="match status" value="1"/>
</dbReference>
<dbReference type="InterPro" id="IPR005824">
    <property type="entry name" value="KOW"/>
</dbReference>
<protein>
    <recommendedName>
        <fullName evidence="4">Large ribosomal subunit protein uL24</fullName>
    </recommendedName>
</protein>
<gene>
    <name evidence="4" type="primary">rpl24</name>
    <name evidence="7" type="ORF">EF807_00990</name>
</gene>